<dbReference type="OrthoDB" id="9809318at2"/>
<dbReference type="PANTHER" id="PTHR37299">
    <property type="entry name" value="TRANSCRIPTIONAL REGULATOR-RELATED"/>
    <property type="match status" value="1"/>
</dbReference>
<dbReference type="Gene3D" id="2.40.50.1020">
    <property type="entry name" value="LytTr DNA-binding domain"/>
    <property type="match status" value="1"/>
</dbReference>
<keyword evidence="3" id="KW-0597">Phosphoprotein</keyword>
<dbReference type="InterPro" id="IPR001789">
    <property type="entry name" value="Sig_transdc_resp-reg_receiver"/>
</dbReference>
<evidence type="ECO:0000259" key="4">
    <source>
        <dbReference type="PROSITE" id="PS50110"/>
    </source>
</evidence>
<keyword evidence="7" id="KW-1185">Reference proteome</keyword>
<gene>
    <name evidence="6" type="ORF">SAMN05216529_10979</name>
</gene>
<dbReference type="SMART" id="SM00850">
    <property type="entry name" value="LytTR"/>
    <property type="match status" value="1"/>
</dbReference>
<dbReference type="SUPFAM" id="SSF52172">
    <property type="entry name" value="CheY-like"/>
    <property type="match status" value="1"/>
</dbReference>
<name>A0A315ZVP7_9FIRM</name>
<comment type="function">
    <text evidence="2">May play the central regulatory role in sporulation. It may be an element of the effector pathway responsible for the activation of sporulation genes in response to nutritional stress. Spo0A may act in concert with spo0H (a sigma factor) to control the expression of some genes that are critical to the sporulation process.</text>
</comment>
<feature type="domain" description="Response regulatory" evidence="4">
    <location>
        <begin position="3"/>
        <end position="123"/>
    </location>
</feature>
<reference evidence="7" key="1">
    <citation type="submission" date="2017-07" db="EMBL/GenBank/DDBJ databases">
        <authorList>
            <person name="Varghese N."/>
            <person name="Submissions S."/>
        </authorList>
    </citation>
    <scope>NUCLEOTIDE SEQUENCE [LARGE SCALE GENOMIC DNA]</scope>
    <source>
        <strain evidence="7">NLAE-zl-C134</strain>
    </source>
</reference>
<dbReference type="InterPro" id="IPR007492">
    <property type="entry name" value="LytTR_DNA-bd_dom"/>
</dbReference>
<dbReference type="PROSITE" id="PS50110">
    <property type="entry name" value="RESPONSE_REGULATORY"/>
    <property type="match status" value="1"/>
</dbReference>
<dbReference type="EMBL" id="UHJJ01000009">
    <property type="protein sequence ID" value="SUQ15028.1"/>
    <property type="molecule type" value="Genomic_DNA"/>
</dbReference>
<dbReference type="Pfam" id="PF04397">
    <property type="entry name" value="LytTR"/>
    <property type="match status" value="1"/>
</dbReference>
<evidence type="ECO:0000256" key="2">
    <source>
        <dbReference type="ARBA" id="ARBA00024867"/>
    </source>
</evidence>
<proteinExistence type="predicted"/>
<protein>
    <recommendedName>
        <fullName evidence="1">Stage 0 sporulation protein A homolog</fullName>
    </recommendedName>
</protein>
<dbReference type="PANTHER" id="PTHR37299:SF1">
    <property type="entry name" value="STAGE 0 SPORULATION PROTEIN A HOMOLOG"/>
    <property type="match status" value="1"/>
</dbReference>
<evidence type="ECO:0000259" key="5">
    <source>
        <dbReference type="PROSITE" id="PS50930"/>
    </source>
</evidence>
<feature type="domain" description="HTH LytTR-type" evidence="5">
    <location>
        <begin position="135"/>
        <end position="235"/>
    </location>
</feature>
<feature type="modified residue" description="4-aspartylphosphate" evidence="3">
    <location>
        <position position="60"/>
    </location>
</feature>
<dbReference type="GO" id="GO:0000156">
    <property type="term" value="F:phosphorelay response regulator activity"/>
    <property type="evidence" value="ECO:0007669"/>
    <property type="project" value="InterPro"/>
</dbReference>
<dbReference type="AlphaFoldDB" id="A0A315ZVP7"/>
<sequence>MLTIYLCDDNLEILNRYTRLLEKIAKKNNVDVMISSFSSGERLLFHLSGSPNQADIIYLDILMGYLNGMDTGKKLRALGCKSEIIYLTTSEDYVFDAYDVSPVNYLVKAKTSTAKFEEVFLRAVALAQKKETDMFVCESGRVQKLIPVNEVSFFEIRKRIVTVHYNRNETISFYSALAQLEEQLLHKNFVRVHRSYIVNLTYIANFAQNSLGLKTGVEIPIGVTYMKQVRQAFQEYINCASIHAYQ</sequence>
<dbReference type="Proteomes" id="UP000254051">
    <property type="component" value="Unassembled WGS sequence"/>
</dbReference>
<keyword evidence="6" id="KW-0238">DNA-binding</keyword>
<evidence type="ECO:0000313" key="7">
    <source>
        <dbReference type="Proteomes" id="UP000254051"/>
    </source>
</evidence>
<dbReference type="Gene3D" id="3.40.50.2300">
    <property type="match status" value="1"/>
</dbReference>
<dbReference type="RefSeq" id="WP_109712459.1">
    <property type="nucleotide sequence ID" value="NZ_QGDS01000009.1"/>
</dbReference>
<organism evidence="6 7">
    <name type="scientific">Faecalicatena contorta</name>
    <dbReference type="NCBI Taxonomy" id="39482"/>
    <lineage>
        <taxon>Bacteria</taxon>
        <taxon>Bacillati</taxon>
        <taxon>Bacillota</taxon>
        <taxon>Clostridia</taxon>
        <taxon>Lachnospirales</taxon>
        <taxon>Lachnospiraceae</taxon>
        <taxon>Faecalicatena</taxon>
    </lineage>
</organism>
<dbReference type="PROSITE" id="PS50930">
    <property type="entry name" value="HTH_LYTTR"/>
    <property type="match status" value="1"/>
</dbReference>
<dbReference type="Pfam" id="PF00072">
    <property type="entry name" value="Response_reg"/>
    <property type="match status" value="1"/>
</dbReference>
<evidence type="ECO:0000256" key="3">
    <source>
        <dbReference type="PROSITE-ProRule" id="PRU00169"/>
    </source>
</evidence>
<dbReference type="GO" id="GO:0003677">
    <property type="term" value="F:DNA binding"/>
    <property type="evidence" value="ECO:0007669"/>
    <property type="project" value="UniProtKB-KW"/>
</dbReference>
<evidence type="ECO:0000313" key="6">
    <source>
        <dbReference type="EMBL" id="SUQ15028.1"/>
    </source>
</evidence>
<evidence type="ECO:0000256" key="1">
    <source>
        <dbReference type="ARBA" id="ARBA00018672"/>
    </source>
</evidence>
<accession>A0A315ZVP7</accession>
<dbReference type="InterPro" id="IPR046947">
    <property type="entry name" value="LytR-like"/>
</dbReference>
<dbReference type="InterPro" id="IPR011006">
    <property type="entry name" value="CheY-like_superfamily"/>
</dbReference>